<dbReference type="EMBL" id="NDHI03003741">
    <property type="protein sequence ID" value="PNJ04288.1"/>
    <property type="molecule type" value="Genomic_DNA"/>
</dbReference>
<organism evidence="2">
    <name type="scientific">Pongo abelii</name>
    <name type="common">Sumatran orangutan</name>
    <name type="synonym">Pongo pygmaeus abelii</name>
    <dbReference type="NCBI Taxonomy" id="9601"/>
    <lineage>
        <taxon>Eukaryota</taxon>
        <taxon>Metazoa</taxon>
        <taxon>Chordata</taxon>
        <taxon>Craniata</taxon>
        <taxon>Vertebrata</taxon>
        <taxon>Euteleostomi</taxon>
        <taxon>Mammalia</taxon>
        <taxon>Eutheria</taxon>
        <taxon>Euarchontoglires</taxon>
        <taxon>Primates</taxon>
        <taxon>Haplorrhini</taxon>
        <taxon>Catarrhini</taxon>
        <taxon>Hominidae</taxon>
        <taxon>Pongo</taxon>
    </lineage>
</organism>
<proteinExistence type="predicted"/>
<evidence type="ECO:0000313" key="2">
    <source>
        <dbReference type="EMBL" id="PNJ04288.1"/>
    </source>
</evidence>
<accession>A0A2J8R6Y0</accession>
<evidence type="ECO:0000256" key="1">
    <source>
        <dbReference type="SAM" id="MobiDB-lite"/>
    </source>
</evidence>
<reference evidence="2" key="1">
    <citation type="submission" date="2017-12" db="EMBL/GenBank/DDBJ databases">
        <title>High-resolution comparative analysis of great ape genomes.</title>
        <authorList>
            <person name="Pollen A."/>
            <person name="Hastie A."/>
            <person name="Hormozdiari F."/>
            <person name="Dougherty M."/>
            <person name="Liu R."/>
            <person name="Chaisson M."/>
            <person name="Hoppe E."/>
            <person name="Hill C."/>
            <person name="Pang A."/>
            <person name="Hillier L."/>
            <person name="Baker C."/>
            <person name="Armstrong J."/>
            <person name="Shendure J."/>
            <person name="Paten B."/>
            <person name="Wilson R."/>
            <person name="Chao H."/>
            <person name="Schneider V."/>
            <person name="Ventura M."/>
            <person name="Kronenberg Z."/>
            <person name="Murali S."/>
            <person name="Gordon D."/>
            <person name="Cantsilieris S."/>
            <person name="Munson K."/>
            <person name="Nelson B."/>
            <person name="Raja A."/>
            <person name="Underwood J."/>
            <person name="Diekhans M."/>
            <person name="Fiddes I."/>
            <person name="Haussler D."/>
            <person name="Eichler E."/>
        </authorList>
    </citation>
    <scope>NUCLEOTIDE SEQUENCE [LARGE SCALE GENOMIC DNA]</scope>
    <source>
        <strain evidence="2">Susie</strain>
    </source>
</reference>
<name>A0A2J8R6Y0_PONAB</name>
<dbReference type="AlphaFoldDB" id="A0A2J8R6Y0"/>
<comment type="caution">
    <text evidence="2">The sequence shown here is derived from an EMBL/GenBank/DDBJ whole genome shotgun (WGS) entry which is preliminary data.</text>
</comment>
<feature type="region of interest" description="Disordered" evidence="1">
    <location>
        <begin position="1"/>
        <end position="37"/>
    </location>
</feature>
<sequence length="37" mass="3724">MEPGGEPAGAKDSSTLMESLAGEGTCPQSGPEFQGRN</sequence>
<protein>
    <submittedName>
        <fullName evidence="2">ZNF696 isoform 4</fullName>
    </submittedName>
</protein>
<gene>
    <name evidence="2" type="ORF">CR201_G0053341</name>
</gene>